<feature type="domain" description="HTH araC/xylS-type" evidence="11">
    <location>
        <begin position="1215"/>
        <end position="1313"/>
    </location>
</feature>
<keyword evidence="15" id="KW-1185">Reference proteome</keyword>
<keyword evidence="4" id="KW-0808">Transferase</keyword>
<feature type="modified residue" description="4-aspartylphosphate" evidence="9">
    <location>
        <position position="1114"/>
    </location>
</feature>
<dbReference type="EC" id="2.7.13.3" evidence="2"/>
<dbReference type="SUPFAM" id="SSF46689">
    <property type="entry name" value="Homeodomain-like"/>
    <property type="match status" value="1"/>
</dbReference>
<dbReference type="CDD" id="cd00082">
    <property type="entry name" value="HisKA"/>
    <property type="match status" value="1"/>
</dbReference>
<dbReference type="PANTHER" id="PTHR43547:SF2">
    <property type="entry name" value="HYBRID SIGNAL TRANSDUCTION HISTIDINE KINASE C"/>
    <property type="match status" value="1"/>
</dbReference>
<dbReference type="Pfam" id="PF07495">
    <property type="entry name" value="Y_Y_Y"/>
    <property type="match status" value="1"/>
</dbReference>
<dbReference type="EMBL" id="CP112998">
    <property type="protein sequence ID" value="WAC12684.1"/>
    <property type="molecule type" value="Genomic_DNA"/>
</dbReference>
<dbReference type="InterPro" id="IPR013783">
    <property type="entry name" value="Ig-like_fold"/>
</dbReference>
<evidence type="ECO:0000313" key="15">
    <source>
        <dbReference type="Proteomes" id="UP001164653"/>
    </source>
</evidence>
<dbReference type="Pfam" id="PF00512">
    <property type="entry name" value="HisKA"/>
    <property type="match status" value="1"/>
</dbReference>
<keyword evidence="10" id="KW-0732">Signal</keyword>
<proteinExistence type="predicted"/>
<gene>
    <name evidence="14" type="ORF">ON006_01705</name>
</gene>
<dbReference type="Pfam" id="PF12833">
    <property type="entry name" value="HTH_18"/>
    <property type="match status" value="1"/>
</dbReference>
<dbReference type="InterPro" id="IPR011110">
    <property type="entry name" value="Reg_prop"/>
</dbReference>
<dbReference type="KEGG" id="dpf:ON006_01705"/>
<protein>
    <recommendedName>
        <fullName evidence="2">histidine kinase</fullName>
        <ecNumber evidence="2">2.7.13.3</ecNumber>
    </recommendedName>
</protein>
<dbReference type="InterPro" id="IPR001789">
    <property type="entry name" value="Sig_transdc_resp-reg_receiver"/>
</dbReference>
<dbReference type="PROSITE" id="PS00041">
    <property type="entry name" value="HTH_ARAC_FAMILY_1"/>
    <property type="match status" value="1"/>
</dbReference>
<evidence type="ECO:0000256" key="6">
    <source>
        <dbReference type="ARBA" id="ARBA00023015"/>
    </source>
</evidence>
<dbReference type="SUPFAM" id="SSF55874">
    <property type="entry name" value="ATPase domain of HSP90 chaperone/DNA topoisomerase II/histidine kinase"/>
    <property type="match status" value="1"/>
</dbReference>
<dbReference type="GO" id="GO:0000155">
    <property type="term" value="F:phosphorelay sensor kinase activity"/>
    <property type="evidence" value="ECO:0007669"/>
    <property type="project" value="InterPro"/>
</dbReference>
<dbReference type="CDD" id="cd17574">
    <property type="entry name" value="REC_OmpR"/>
    <property type="match status" value="1"/>
</dbReference>
<dbReference type="PRINTS" id="PR00344">
    <property type="entry name" value="BCTRLSENSOR"/>
</dbReference>
<dbReference type="InterPro" id="IPR003661">
    <property type="entry name" value="HisK_dim/P_dom"/>
</dbReference>
<dbReference type="FunFam" id="3.30.565.10:FF:000006">
    <property type="entry name" value="Sensor histidine kinase WalK"/>
    <property type="match status" value="1"/>
</dbReference>
<dbReference type="Gene3D" id="3.30.565.10">
    <property type="entry name" value="Histidine kinase-like ATPase, C-terminal domain"/>
    <property type="match status" value="1"/>
</dbReference>
<accession>A0A9E8NEI8</accession>
<evidence type="ECO:0000259" key="13">
    <source>
        <dbReference type="PROSITE" id="PS50110"/>
    </source>
</evidence>
<dbReference type="Pfam" id="PF00072">
    <property type="entry name" value="Response_reg"/>
    <property type="match status" value="1"/>
</dbReference>
<comment type="catalytic activity">
    <reaction evidence="1">
        <text>ATP + protein L-histidine = ADP + protein N-phospho-L-histidine.</text>
        <dbReference type="EC" id="2.7.13.3"/>
    </reaction>
</comment>
<evidence type="ECO:0000256" key="7">
    <source>
        <dbReference type="ARBA" id="ARBA00023125"/>
    </source>
</evidence>
<feature type="chain" id="PRO_5038761545" description="histidine kinase" evidence="10">
    <location>
        <begin position="22"/>
        <end position="1314"/>
    </location>
</feature>
<feature type="domain" description="Histidine kinase" evidence="12">
    <location>
        <begin position="820"/>
        <end position="1035"/>
    </location>
</feature>
<evidence type="ECO:0000256" key="1">
    <source>
        <dbReference type="ARBA" id="ARBA00000085"/>
    </source>
</evidence>
<dbReference type="InterPro" id="IPR005467">
    <property type="entry name" value="His_kinase_dom"/>
</dbReference>
<feature type="signal peptide" evidence="10">
    <location>
        <begin position="1"/>
        <end position="21"/>
    </location>
</feature>
<dbReference type="InterPro" id="IPR003594">
    <property type="entry name" value="HATPase_dom"/>
</dbReference>
<dbReference type="Gene3D" id="2.130.10.10">
    <property type="entry name" value="YVTN repeat-like/Quinoprotein amine dehydrogenase"/>
    <property type="match status" value="2"/>
</dbReference>
<evidence type="ECO:0000256" key="10">
    <source>
        <dbReference type="SAM" id="SignalP"/>
    </source>
</evidence>
<dbReference type="PROSITE" id="PS50109">
    <property type="entry name" value="HIS_KIN"/>
    <property type="match status" value="1"/>
</dbReference>
<evidence type="ECO:0000256" key="8">
    <source>
        <dbReference type="ARBA" id="ARBA00023163"/>
    </source>
</evidence>
<dbReference type="Pfam" id="PF02518">
    <property type="entry name" value="HATPase_c"/>
    <property type="match status" value="1"/>
</dbReference>
<dbReference type="InterPro" id="IPR011123">
    <property type="entry name" value="Y_Y_Y"/>
</dbReference>
<keyword evidence="7" id="KW-0238">DNA-binding</keyword>
<dbReference type="InterPro" id="IPR015943">
    <property type="entry name" value="WD40/YVTN_repeat-like_dom_sf"/>
</dbReference>
<dbReference type="InterPro" id="IPR018062">
    <property type="entry name" value="HTH_AraC-typ_CS"/>
</dbReference>
<evidence type="ECO:0000313" key="14">
    <source>
        <dbReference type="EMBL" id="WAC12684.1"/>
    </source>
</evidence>
<evidence type="ECO:0000256" key="2">
    <source>
        <dbReference type="ARBA" id="ARBA00012438"/>
    </source>
</evidence>
<dbReference type="InterPro" id="IPR018060">
    <property type="entry name" value="HTH_AraC"/>
</dbReference>
<dbReference type="Gene3D" id="2.60.40.10">
    <property type="entry name" value="Immunoglobulins"/>
    <property type="match status" value="1"/>
</dbReference>
<evidence type="ECO:0000256" key="4">
    <source>
        <dbReference type="ARBA" id="ARBA00022679"/>
    </source>
</evidence>
<dbReference type="SUPFAM" id="SSF52172">
    <property type="entry name" value="CheY-like"/>
    <property type="match status" value="1"/>
</dbReference>
<dbReference type="SMART" id="SM00388">
    <property type="entry name" value="HisKA"/>
    <property type="match status" value="1"/>
</dbReference>
<dbReference type="PANTHER" id="PTHR43547">
    <property type="entry name" value="TWO-COMPONENT HISTIDINE KINASE"/>
    <property type="match status" value="1"/>
</dbReference>
<evidence type="ECO:0000256" key="9">
    <source>
        <dbReference type="PROSITE-ProRule" id="PRU00169"/>
    </source>
</evidence>
<dbReference type="GO" id="GO:0043565">
    <property type="term" value="F:sequence-specific DNA binding"/>
    <property type="evidence" value="ECO:0007669"/>
    <property type="project" value="InterPro"/>
</dbReference>
<dbReference type="SUPFAM" id="SSF50998">
    <property type="entry name" value="Quinoprotein alcohol dehydrogenase-like"/>
    <property type="match status" value="1"/>
</dbReference>
<reference evidence="14" key="1">
    <citation type="submission" date="2022-11" db="EMBL/GenBank/DDBJ databases">
        <title>Dyadobacter pollutisoli sp. nov., isolated from plastic dumped soil.</title>
        <authorList>
            <person name="Kim J.M."/>
            <person name="Kim K.R."/>
            <person name="Lee J.K."/>
            <person name="Hao L."/>
            <person name="Jeon C.O."/>
        </authorList>
    </citation>
    <scope>NUCLEOTIDE SEQUENCE</scope>
    <source>
        <strain evidence="14">U1</strain>
    </source>
</reference>
<sequence>MFSIVVALLLSLAWPFSEAVAQSASFPQPEILGSKQGLPQGFIPAIVQDSRGFIWIATRDGLCRFDGHKCKVFQPEEGAGPSLSSLGLEGMLTGPNNKIWIVTDRGDIDVFDPLKETFTNYSKQPFYRKAFGKALLKNLFLDKQDRLWLAFNEPGIASIDLNSNKIKWYSSRAGESGSIAKSTFRDIIEDRYGMMWVATTKGIFQLAKNSDRFVKYRPEDKVFEKIDKKIYALKERHNGDFLLLSEDKVTVLKPGTGQTTDYPAVTDTKGRYKHYIVTDSKGNNYFHRMNLLYRFDDREGLKELPGQADISEFKSLLIDRSDVLWAGSNGQGVLKYNLRAGYFKALPYRLDFIKDLFGSFLGMPESQLTTLAPDLFTYNFRYTIDREQNIWFNGGRTPFYKFNPKSKQLSVVPFPVEIRDIKRADLPIAMSTDPNGRIWAVYDSLAMYYENGLWHSFQHKLRPQIQSGILQIVADNQALWIATTVKGLYRLDLTSGKIRQFSHHSADTNSLSSDNLYCLFSDPLNDNLLWVGTFGGGMCSFNKQTGHFRRLTKKNGLPNDVVYAAIPDRRGNVWVATNQGLSQVNRNTFKVRTYTREDGLMADEFNRFHFLQLPDDRIFLGGVEGITAFDPRQTNEDRYQPLIQITSIAVNNHLLSKGPLTKEVPISALTSLELNYDQNFITIDFAAMQFNRVGKIKYRYQLAELEEHWTETEEPVTKYTDLRPGKYVLRLNASNTIGEWSSQIRTLSITIHPPWWQTWWAYLLYAGILISIIYAAVQTYVNRLKLKQSIAFSQKEMVLKQKESEQLREVDEMKTRFFSNITHEFRTPLTLILAPTDQMLQEPRDTNDANRLALIGRNAQQLLGLVNQLLDLSKLESGTMKVAETQSDPAEFIEGIVQTFEITAKSKNIQLSFEADARGKYYWFDHEKLERIMNNLIANAVKFTNENGRVSIVLETRAVGVRILVSDTGIGVPPELAGHIFDRFFQAETDGYQQGSGIGLAIVKELIELQNGTIRLDNDINGFKTMFTLSLPYRLAAPAQKDQIFYPVAELINTEMSPVPDETIQKILLVEDNNELAGFIAGSFGAGYHFYHAENGQEGIDMALSFMPDLIISDVMMPVMDGYEFCQKIKSDLQTSHIPVILLTAKSAMESRLEGLGRGADDYITKPFHLPELTLRIKNLLQRQRRLHDLLYMRFASADDLSVAEQDEITDPFLIRLHAILDENLENPDFGVNELVREIGMSNSSLNRKLKALTGIAAVELIRNYRLKKAAGYLSDGMPISEAAYQVGFDNLSYFAKCFRDLFQMSPRDFAAMS</sequence>
<dbReference type="PROSITE" id="PS01124">
    <property type="entry name" value="HTH_ARAC_FAMILY_2"/>
    <property type="match status" value="1"/>
</dbReference>
<dbReference type="Gene3D" id="1.10.287.130">
    <property type="match status" value="1"/>
</dbReference>
<evidence type="ECO:0000256" key="5">
    <source>
        <dbReference type="ARBA" id="ARBA00022777"/>
    </source>
</evidence>
<keyword evidence="3 9" id="KW-0597">Phosphoprotein</keyword>
<dbReference type="SMART" id="SM00448">
    <property type="entry name" value="REC"/>
    <property type="match status" value="1"/>
</dbReference>
<dbReference type="InterPro" id="IPR036097">
    <property type="entry name" value="HisK_dim/P_sf"/>
</dbReference>
<dbReference type="SMART" id="SM00387">
    <property type="entry name" value="HATPase_c"/>
    <property type="match status" value="1"/>
</dbReference>
<evidence type="ECO:0000259" key="11">
    <source>
        <dbReference type="PROSITE" id="PS01124"/>
    </source>
</evidence>
<feature type="domain" description="Response regulatory" evidence="13">
    <location>
        <begin position="1066"/>
        <end position="1181"/>
    </location>
</feature>
<dbReference type="InterPro" id="IPR011047">
    <property type="entry name" value="Quinoprotein_ADH-like_sf"/>
</dbReference>
<organism evidence="14 15">
    <name type="scientific">Dyadobacter pollutisoli</name>
    <dbReference type="NCBI Taxonomy" id="2910158"/>
    <lineage>
        <taxon>Bacteria</taxon>
        <taxon>Pseudomonadati</taxon>
        <taxon>Bacteroidota</taxon>
        <taxon>Cytophagia</taxon>
        <taxon>Cytophagales</taxon>
        <taxon>Spirosomataceae</taxon>
        <taxon>Dyadobacter</taxon>
    </lineage>
</organism>
<name>A0A9E8NEI8_9BACT</name>
<dbReference type="PROSITE" id="PS50110">
    <property type="entry name" value="RESPONSE_REGULATORY"/>
    <property type="match status" value="1"/>
</dbReference>
<evidence type="ECO:0000256" key="3">
    <source>
        <dbReference type="ARBA" id="ARBA00022553"/>
    </source>
</evidence>
<dbReference type="SUPFAM" id="SSF47384">
    <property type="entry name" value="Homodimeric domain of signal transducing histidine kinase"/>
    <property type="match status" value="1"/>
</dbReference>
<dbReference type="Gene3D" id="3.40.50.2300">
    <property type="match status" value="1"/>
</dbReference>
<dbReference type="InterPro" id="IPR011006">
    <property type="entry name" value="CheY-like_superfamily"/>
</dbReference>
<dbReference type="Proteomes" id="UP001164653">
    <property type="component" value="Chromosome"/>
</dbReference>
<dbReference type="FunFam" id="1.10.287.130:FF:000045">
    <property type="entry name" value="Two-component system sensor histidine kinase/response regulator"/>
    <property type="match status" value="1"/>
</dbReference>
<keyword evidence="5" id="KW-0418">Kinase</keyword>
<dbReference type="SMART" id="SM00342">
    <property type="entry name" value="HTH_ARAC"/>
    <property type="match status" value="1"/>
</dbReference>
<evidence type="ECO:0000259" key="12">
    <source>
        <dbReference type="PROSITE" id="PS50109"/>
    </source>
</evidence>
<dbReference type="GO" id="GO:0003700">
    <property type="term" value="F:DNA-binding transcription factor activity"/>
    <property type="evidence" value="ECO:0007669"/>
    <property type="project" value="InterPro"/>
</dbReference>
<keyword evidence="8" id="KW-0804">Transcription</keyword>
<keyword evidence="6" id="KW-0805">Transcription regulation</keyword>
<dbReference type="RefSeq" id="WP_244823384.1">
    <property type="nucleotide sequence ID" value="NZ_CP112998.1"/>
</dbReference>
<dbReference type="InterPro" id="IPR036890">
    <property type="entry name" value="HATPase_C_sf"/>
</dbReference>
<dbReference type="InterPro" id="IPR004358">
    <property type="entry name" value="Sig_transdc_His_kin-like_C"/>
</dbReference>
<dbReference type="Pfam" id="PF07494">
    <property type="entry name" value="Reg_prop"/>
    <property type="match status" value="2"/>
</dbReference>
<dbReference type="Gene3D" id="1.10.10.60">
    <property type="entry name" value="Homeodomain-like"/>
    <property type="match status" value="1"/>
</dbReference>
<dbReference type="InterPro" id="IPR009057">
    <property type="entry name" value="Homeodomain-like_sf"/>
</dbReference>